<dbReference type="EMBL" id="JRNI01000021">
    <property type="protein sequence ID" value="KGF30624.1"/>
    <property type="molecule type" value="Genomic_DNA"/>
</dbReference>
<dbReference type="InterPro" id="IPR051802">
    <property type="entry name" value="YfhM-like"/>
</dbReference>
<dbReference type="Proteomes" id="UP000029629">
    <property type="component" value="Unassembled WGS sequence"/>
</dbReference>
<dbReference type="InterPro" id="IPR041246">
    <property type="entry name" value="Bact_MG10"/>
</dbReference>
<evidence type="ECO:0000259" key="4">
    <source>
        <dbReference type="SMART" id="SM01360"/>
    </source>
</evidence>
<gene>
    <name evidence="5" type="ORF">HMPREF2130_05680</name>
</gene>
<dbReference type="PANTHER" id="PTHR40094:SF1">
    <property type="entry name" value="UBIQUITIN DOMAIN-CONTAINING PROTEIN"/>
    <property type="match status" value="1"/>
</dbReference>
<evidence type="ECO:0000256" key="2">
    <source>
        <dbReference type="SAM" id="SignalP"/>
    </source>
</evidence>
<evidence type="ECO:0000313" key="5">
    <source>
        <dbReference type="EMBL" id="KGF30624.1"/>
    </source>
</evidence>
<dbReference type="GO" id="GO:0004866">
    <property type="term" value="F:endopeptidase inhibitor activity"/>
    <property type="evidence" value="ECO:0007669"/>
    <property type="project" value="InterPro"/>
</dbReference>
<dbReference type="PANTHER" id="PTHR40094">
    <property type="entry name" value="ALPHA-2-MACROGLOBULIN HOMOLOG"/>
    <property type="match status" value="1"/>
</dbReference>
<comment type="caution">
    <text evidence="5">The sequence shown here is derived from an EMBL/GenBank/DDBJ whole genome shotgun (WGS) entry which is preliminary data.</text>
</comment>
<feature type="signal peptide" evidence="2">
    <location>
        <begin position="1"/>
        <end position="30"/>
    </location>
</feature>
<organism evidence="5 6">
    <name type="scientific">Oligella urethralis DNF00040</name>
    <dbReference type="NCBI Taxonomy" id="1401065"/>
    <lineage>
        <taxon>Bacteria</taxon>
        <taxon>Pseudomonadati</taxon>
        <taxon>Pseudomonadota</taxon>
        <taxon>Betaproteobacteria</taxon>
        <taxon>Burkholderiales</taxon>
        <taxon>Alcaligenaceae</taxon>
        <taxon>Oligella</taxon>
    </lineage>
</organism>
<dbReference type="eggNOG" id="COG2373">
    <property type="taxonomic scope" value="Bacteria"/>
</dbReference>
<feature type="domain" description="Alpha-2-macroglobulin bait region" evidence="3">
    <location>
        <begin position="1031"/>
        <end position="1192"/>
    </location>
</feature>
<name>A0A096BBS7_9BURK</name>
<proteinExistence type="inferred from homology"/>
<dbReference type="Pfam" id="PF07703">
    <property type="entry name" value="A2M_BRD"/>
    <property type="match status" value="1"/>
</dbReference>
<accession>A0A096BBS7</accession>
<dbReference type="InterPro" id="IPR011625">
    <property type="entry name" value="A2M_N_BRD"/>
</dbReference>
<evidence type="ECO:0000259" key="3">
    <source>
        <dbReference type="SMART" id="SM01359"/>
    </source>
</evidence>
<protein>
    <recommendedName>
        <fullName evidence="7">Alpha-2-macroglobulin</fullName>
    </recommendedName>
</protein>
<evidence type="ECO:0000313" key="6">
    <source>
        <dbReference type="Proteomes" id="UP000029629"/>
    </source>
</evidence>
<dbReference type="SMART" id="SM01359">
    <property type="entry name" value="A2M_N_2"/>
    <property type="match status" value="1"/>
</dbReference>
<evidence type="ECO:0000256" key="1">
    <source>
        <dbReference type="ARBA" id="ARBA00010556"/>
    </source>
</evidence>
<keyword evidence="2" id="KW-0732">Signal</keyword>
<dbReference type="Gene3D" id="2.60.40.1930">
    <property type="match status" value="1"/>
</dbReference>
<dbReference type="Pfam" id="PF01835">
    <property type="entry name" value="MG2"/>
    <property type="match status" value="1"/>
</dbReference>
<dbReference type="Pfam" id="PF17973">
    <property type="entry name" value="bMG10"/>
    <property type="match status" value="1"/>
</dbReference>
<dbReference type="InterPro" id="IPR002890">
    <property type="entry name" value="MG2"/>
</dbReference>
<dbReference type="RefSeq" id="WP_036558934.1">
    <property type="nucleotide sequence ID" value="NZ_JRNI01000021.1"/>
</dbReference>
<dbReference type="OrthoDB" id="9767116at2"/>
<keyword evidence="6" id="KW-1185">Reference proteome</keyword>
<feature type="chain" id="PRO_5001924610" description="Alpha-2-macroglobulin" evidence="2">
    <location>
        <begin position="31"/>
        <end position="1976"/>
    </location>
</feature>
<reference evidence="5 6" key="1">
    <citation type="submission" date="2014-07" db="EMBL/GenBank/DDBJ databases">
        <authorList>
            <person name="McCorrison J."/>
            <person name="Sanka R."/>
            <person name="Torralba M."/>
            <person name="Gillis M."/>
            <person name="Haft D.H."/>
            <person name="Methe B."/>
            <person name="Sutton G."/>
            <person name="Nelson K.E."/>
        </authorList>
    </citation>
    <scope>NUCLEOTIDE SEQUENCE [LARGE SCALE GENOMIC DNA]</scope>
    <source>
        <strain evidence="5 6">DNF00040</strain>
    </source>
</reference>
<dbReference type="Pfam" id="PF11974">
    <property type="entry name" value="bMG3"/>
    <property type="match status" value="1"/>
</dbReference>
<dbReference type="SMART" id="SM01360">
    <property type="entry name" value="A2M"/>
    <property type="match status" value="1"/>
</dbReference>
<dbReference type="InterPro" id="IPR021868">
    <property type="entry name" value="Alpha_2_Macroglob_MG3"/>
</dbReference>
<dbReference type="InterPro" id="IPR001599">
    <property type="entry name" value="Macroglobln_a2"/>
</dbReference>
<sequence length="1976" mass="218114">MPLRLKSLYRPLSLFTFTLMTAATSSLAIAAEAPTVDSVTPRGEVVRADLVRISFTQAVVSLGSEAVNPFFIQCQQGEVAGTGKWVDDRVWQYDFEQPISEPNSCLIRSNPNFQDLNGTPLEELEYKFSAGKLTLSANPWPDSENISEDQHFILSFNDRVSSEQLRQHGYCAVEGVGERLPLRVLDSAASKRYLEATWSRRNPDWTSVVHCGRQLPSSAAVAVVVEADLRTDSGHRLAQTKRFDYQVRAPFDGKLSCQRLAESAPCLPLSDIRVSFSSLVEAERLAQLRLRVNGELHRPSVNEDGYQSNLNDSIVFKGPFPEKAELQLIIPDDFSDDVQRELSNRDSLQQPFSLDELPPLAKFAKQAFGIYEILSGDDKAEAIIPIAQRRLGADQAAGASLLESVVVTDDAEVMRWMRRFSRLDENQVDATALADMMADRKEVRWEEGEASELIDTRAVSIFGAETAQRTRLELPPLSASTESAAELVGVPLRQSGFYVLELQSPTLAASLLSAGNDTMYVRSTALITNLAVHMKYSSEDFLVWVTRLDSGEPVARADITISDCNAKPLHQGTTDEAGRLYLNRPLAEAATCQYAEVGDYFVSARVAADHPAALGVPQYSFALSRWTDGIEPWRFNLDNYLYGDSDSGRLVEHSFFDRPLYKKGETVSIKHYLRVLDKHGLALPRASELPDQIRISHAASGDSYELDVTWLPTASGGLGATTDWTLPQNAKLGHYTLSYLRQGKEVLQSEEGFRVEQFKVPFLKGAMQLSSDGQTPLVAPKRLDVDLQLNYISGGAASNWDTTVSAMMSAWRPQFAAYPEYQFAADVPGSSTSDAEASDAAPRIFLKQAPLSVDAEGRGRLALTQLPSIQGASMVRVETSFMDPNGELQTLQQRQSMLPADLVIGMKVTEFDQGAQSSKIDLVLVNAQGQPLAHHPFTVEASQEIYYAVRKRLVGGFYSYDSTWRKHNLGQVCEGKTDASGKFTCELNQQFKGRMLFKVSSQDQHKVTVSNTAIAYFSDWAWLGAADHDRIDIVSDKKDYQVGDTAILTVRMPFRKATALVAVERAGILTTQLHELTAEDPNIRLEIEDSWYPNVYVSVLAVRGRITPEEGAEKVPNPVLIDLNKPSFRFGLTELKVTNPDKQFTLELNLDRSSYQLREVATAKIKATLADGTPASRATVALAVVDEALLELAENRSANIIKAMRRERGYGVTTATAQSEVVGRRHYGRKAVPAGGAAADLAKRAGTRELFDTLLLWEPAIELDVNGEATIPIPLNDSISRFKVMAVGDYGVDRFAEASAEFSSSKDLQLIAGIPEVLRAEDSYDLSLSLRNSTDQNLVVLVGGRSSGAFTTELKQQKVKLPAQQSTTVTWPVSLEQVAPYALADTADQATTASTQTIRWEFYALQKTSKAKQASALRDSLSVTQQLKPLVPVSVRQSTLVALEGEKSSQTLSLALPDRALNIDGKPIGGISLLLRDSLLSPSQALTQWFSDYPYTCYEQLAAVAVGLADVEAWEKLMLDLPQHLDAQGLVRYFPAPRLKGSISLSAYLLNLSVHAKRIGLNFDIPQAHQERILSALVAAFEGRISDRYAQPSWRQSERLAALATLVAYGQVSARTAASFYDQYDSWNMSDWLHWLAISQAFDDPTMTEIAKAAKVNLLSLLSREGQLLVPPANELTNTWWTMFSREANLAKLLFLAVEDPAWSAEVPYLLNGLNSLQRQGHWGTTVSNTYANLALQQYAKHFDQPLQSAKFTASLRSAAPTASAHTLNTEIKPDTFKQQQGVSLPMMAWPSAGESQLKLDFEGEGKLWVNVTTHAAVPLDAPKYAGYRLEREVIPVVQKHPPHWSRGDVYRVNLKIHAHAPMTWVVLNDPIPSGATILGSGLGRDSQILQQQSAQAATQKAGSDWQAMPSFVERMNDSYRAYYAYLDQGETELSYTVRLNHSGHFKLPPSRVEALYSPDVYGELPSPESFEVEAK</sequence>
<evidence type="ECO:0008006" key="7">
    <source>
        <dbReference type="Google" id="ProtNLM"/>
    </source>
</evidence>
<feature type="domain" description="Alpha-2-macroglobulin" evidence="4">
    <location>
        <begin position="1254"/>
        <end position="1344"/>
    </location>
</feature>
<comment type="similarity">
    <text evidence="1">Belongs to the protease inhibitor I39 (alpha-2-macroglobulin) family. Bacterial alpha-2-macroglobulin subfamily.</text>
</comment>